<organism evidence="1 2">
    <name type="scientific">Desulfopila aestuarii DSM 18488</name>
    <dbReference type="NCBI Taxonomy" id="1121416"/>
    <lineage>
        <taxon>Bacteria</taxon>
        <taxon>Pseudomonadati</taxon>
        <taxon>Thermodesulfobacteriota</taxon>
        <taxon>Desulfobulbia</taxon>
        <taxon>Desulfobulbales</taxon>
        <taxon>Desulfocapsaceae</taxon>
        <taxon>Desulfopila</taxon>
    </lineage>
</organism>
<evidence type="ECO:0000313" key="1">
    <source>
        <dbReference type="EMBL" id="SHO53786.1"/>
    </source>
</evidence>
<dbReference type="AlphaFoldDB" id="A0A1M7YMM5"/>
<keyword evidence="2" id="KW-1185">Reference proteome</keyword>
<dbReference type="EMBL" id="FRFE01000078">
    <property type="protein sequence ID" value="SHO53786.1"/>
    <property type="molecule type" value="Genomic_DNA"/>
</dbReference>
<reference evidence="1 2" key="1">
    <citation type="submission" date="2016-12" db="EMBL/GenBank/DDBJ databases">
        <authorList>
            <person name="Song W.-J."/>
            <person name="Kurnit D.M."/>
        </authorList>
    </citation>
    <scope>NUCLEOTIDE SEQUENCE [LARGE SCALE GENOMIC DNA]</scope>
    <source>
        <strain evidence="1 2">DSM 18488</strain>
    </source>
</reference>
<evidence type="ECO:0000313" key="2">
    <source>
        <dbReference type="Proteomes" id="UP000184603"/>
    </source>
</evidence>
<name>A0A1M7YMM5_9BACT</name>
<accession>A0A1M7YMM5</accession>
<sequence>MPTKRVHFSCDESTFDKLESLKHLLGKKRDEILEEAINDRFRDEIAKLATSEGLLKNNQIIQLNRSVCNGTNNPGMFDEICEKLNLKGNDGKSSSIQEIKIEVKSASVKQA</sequence>
<proteinExistence type="predicted"/>
<evidence type="ECO:0008006" key="3">
    <source>
        <dbReference type="Google" id="ProtNLM"/>
    </source>
</evidence>
<dbReference type="OrthoDB" id="9854653at2"/>
<dbReference type="RefSeq" id="WP_073617304.1">
    <property type="nucleotide sequence ID" value="NZ_FRFE01000078.1"/>
</dbReference>
<protein>
    <recommendedName>
        <fullName evidence="3">Ribbon-helix-helix protein, copG family</fullName>
    </recommendedName>
</protein>
<dbReference type="Proteomes" id="UP000184603">
    <property type="component" value="Unassembled WGS sequence"/>
</dbReference>
<gene>
    <name evidence="1" type="ORF">SAMN02745220_05316</name>
</gene>